<organism evidence="2 3">
    <name type="scientific">Flavivirga eckloniae</name>
    <dbReference type="NCBI Taxonomy" id="1803846"/>
    <lineage>
        <taxon>Bacteria</taxon>
        <taxon>Pseudomonadati</taxon>
        <taxon>Bacteroidota</taxon>
        <taxon>Flavobacteriia</taxon>
        <taxon>Flavobacteriales</taxon>
        <taxon>Flavobacteriaceae</taxon>
        <taxon>Flavivirga</taxon>
    </lineage>
</organism>
<name>A0A2K9PVT0_9FLAO</name>
<feature type="signal peptide" evidence="1">
    <location>
        <begin position="1"/>
        <end position="21"/>
    </location>
</feature>
<dbReference type="KEGG" id="fek:C1H87_21635"/>
<gene>
    <name evidence="2" type="ORF">C1H87_21635</name>
</gene>
<evidence type="ECO:0008006" key="4">
    <source>
        <dbReference type="Google" id="ProtNLM"/>
    </source>
</evidence>
<keyword evidence="1" id="KW-0732">Signal</keyword>
<reference evidence="2 3" key="1">
    <citation type="submission" date="2018-01" db="EMBL/GenBank/DDBJ databases">
        <title>Complete genome sequence of Flavivirga eckloniae ECD14 isolated from seaweed Ecklonia cava.</title>
        <authorList>
            <person name="Lee J.H."/>
            <person name="Baik K.S."/>
            <person name="Seong C.N."/>
        </authorList>
    </citation>
    <scope>NUCLEOTIDE SEQUENCE [LARGE SCALE GENOMIC DNA]</scope>
    <source>
        <strain evidence="2 3">ECD14</strain>
    </source>
</reference>
<feature type="chain" id="PRO_5014804596" description="Kazal-like domain-containing protein" evidence="1">
    <location>
        <begin position="22"/>
        <end position="95"/>
    </location>
</feature>
<dbReference type="OrthoDB" id="1496274at2"/>
<evidence type="ECO:0000313" key="2">
    <source>
        <dbReference type="EMBL" id="AUP81172.1"/>
    </source>
</evidence>
<dbReference type="Proteomes" id="UP000235826">
    <property type="component" value="Chromosome"/>
</dbReference>
<sequence length="95" mass="10326">MKKVISILGIAVFAIVLFANSNNITNNQDLDLTNLSLINVANAESPYWPDTDPLKCRCHNDGICYGGNYISFRKKCAEFTSGQGVCGDHSPNCPS</sequence>
<dbReference type="EMBL" id="CP025791">
    <property type="protein sequence ID" value="AUP81172.1"/>
    <property type="molecule type" value="Genomic_DNA"/>
</dbReference>
<proteinExistence type="predicted"/>
<keyword evidence="3" id="KW-1185">Reference proteome</keyword>
<dbReference type="AlphaFoldDB" id="A0A2K9PVT0"/>
<evidence type="ECO:0000256" key="1">
    <source>
        <dbReference type="SAM" id="SignalP"/>
    </source>
</evidence>
<evidence type="ECO:0000313" key="3">
    <source>
        <dbReference type="Proteomes" id="UP000235826"/>
    </source>
</evidence>
<dbReference type="RefSeq" id="WP_102757815.1">
    <property type="nucleotide sequence ID" value="NZ_CP025791.1"/>
</dbReference>
<protein>
    <recommendedName>
        <fullName evidence="4">Kazal-like domain-containing protein</fullName>
    </recommendedName>
</protein>
<accession>A0A2K9PVT0</accession>